<evidence type="ECO:0000256" key="7">
    <source>
        <dbReference type="ARBA" id="ARBA00022692"/>
    </source>
</evidence>
<dbReference type="Gene3D" id="2.60.120.940">
    <property type="entry name" value="EmbC, C-terminal domain, subdomain 2"/>
    <property type="match status" value="1"/>
</dbReference>
<keyword evidence="5" id="KW-0328">Glycosyltransferase</keyword>
<feature type="transmembrane region" description="Helical" evidence="11">
    <location>
        <begin position="523"/>
        <end position="544"/>
    </location>
</feature>
<dbReference type="Proteomes" id="UP000586976">
    <property type="component" value="Unassembled WGS sequence"/>
</dbReference>
<evidence type="ECO:0000256" key="8">
    <source>
        <dbReference type="ARBA" id="ARBA00022989"/>
    </source>
</evidence>
<evidence type="ECO:0000256" key="6">
    <source>
        <dbReference type="ARBA" id="ARBA00022679"/>
    </source>
</evidence>
<feature type="transmembrane region" description="Helical" evidence="11">
    <location>
        <begin position="556"/>
        <end position="574"/>
    </location>
</feature>
<evidence type="ECO:0000256" key="9">
    <source>
        <dbReference type="ARBA" id="ARBA00023136"/>
    </source>
</evidence>
<keyword evidence="9 11" id="KW-0472">Membrane</keyword>
<feature type="transmembrane region" description="Helical" evidence="11">
    <location>
        <begin position="201"/>
        <end position="221"/>
    </location>
</feature>
<comment type="function">
    <text evidence="1">Arabinosyl transferase responsible for the polymerization of arabinose into the arabinan of arabinogalactan.</text>
</comment>
<comment type="similarity">
    <text evidence="3">Belongs to the emb family.</text>
</comment>
<evidence type="ECO:0000313" key="16">
    <source>
        <dbReference type="Proteomes" id="UP000586976"/>
    </source>
</evidence>
<dbReference type="GO" id="GO:0052636">
    <property type="term" value="F:arabinosyltransferase activity"/>
    <property type="evidence" value="ECO:0007669"/>
    <property type="project" value="InterPro"/>
</dbReference>
<feature type="transmembrane region" description="Helical" evidence="11">
    <location>
        <begin position="160"/>
        <end position="177"/>
    </location>
</feature>
<evidence type="ECO:0000256" key="2">
    <source>
        <dbReference type="ARBA" id="ARBA00004651"/>
    </source>
</evidence>
<dbReference type="GO" id="GO:0005886">
    <property type="term" value="C:plasma membrane"/>
    <property type="evidence" value="ECO:0007669"/>
    <property type="project" value="UniProtKB-SubCell"/>
</dbReference>
<keyword evidence="10" id="KW-0961">Cell wall biogenesis/degradation</keyword>
<evidence type="ECO:0000256" key="1">
    <source>
        <dbReference type="ARBA" id="ARBA00003001"/>
    </source>
</evidence>
<dbReference type="EMBL" id="JACEQY010000002">
    <property type="protein sequence ID" value="MBA4860327.1"/>
    <property type="molecule type" value="Genomic_DNA"/>
</dbReference>
<feature type="transmembrane region" description="Helical" evidence="11">
    <location>
        <begin position="469"/>
        <end position="486"/>
    </location>
</feature>
<evidence type="ECO:0000259" key="12">
    <source>
        <dbReference type="Pfam" id="PF04602"/>
    </source>
</evidence>
<evidence type="ECO:0000256" key="10">
    <source>
        <dbReference type="ARBA" id="ARBA00023316"/>
    </source>
</evidence>
<dbReference type="InterPro" id="IPR027451">
    <property type="entry name" value="EmbABC_dom1"/>
</dbReference>
<feature type="transmembrane region" description="Helical" evidence="11">
    <location>
        <begin position="356"/>
        <end position="382"/>
    </location>
</feature>
<dbReference type="AlphaFoldDB" id="A0A7W2HDZ5"/>
<dbReference type="InterPro" id="IPR042486">
    <property type="entry name" value="Arabino_trans_C_2"/>
</dbReference>
<keyword evidence="16" id="KW-1185">Reference proteome</keyword>
<dbReference type="GO" id="GO:0071766">
    <property type="term" value="P:Actinobacterium-type cell wall biogenesis"/>
    <property type="evidence" value="ECO:0007669"/>
    <property type="project" value="InterPro"/>
</dbReference>
<feature type="transmembrane region" description="Helical" evidence="11">
    <location>
        <begin position="604"/>
        <end position="621"/>
    </location>
</feature>
<feature type="transmembrane region" description="Helical" evidence="11">
    <location>
        <begin position="273"/>
        <end position="293"/>
    </location>
</feature>
<comment type="subcellular location">
    <subcellularLocation>
        <location evidence="2">Cell membrane</location>
        <topology evidence="2">Multi-pass membrane protein</topology>
    </subcellularLocation>
</comment>
<dbReference type="InterPro" id="IPR040920">
    <property type="entry name" value="Arabino_trans_N"/>
</dbReference>
<dbReference type="GO" id="GO:0071555">
    <property type="term" value="P:cell wall organization"/>
    <property type="evidence" value="ECO:0007669"/>
    <property type="project" value="UniProtKB-KW"/>
</dbReference>
<feature type="domain" description="Arabinosyltransferase C-terminal" evidence="13">
    <location>
        <begin position="735"/>
        <end position="946"/>
    </location>
</feature>
<feature type="domain" description="Arabinosyltransferas concanavalin like" evidence="14">
    <location>
        <begin position="4"/>
        <end position="143"/>
    </location>
</feature>
<dbReference type="Gene3D" id="2.60.120.610">
    <property type="entry name" value="arabinofuranosyltransferase like domain"/>
    <property type="match status" value="1"/>
</dbReference>
<sequence length="980" mass="105233">MSAQRSEVSWPQRGADVRSTVVQLIPYRPESLTVRVPCRAVRAAEARRKPTTVFATAPLTSSRDRLAIVSAHGATQLIHHGRAITLPRSRGDCTFTVHSQSGRSTRVDVSGGPSLRLSADPTPEVLAFLTDLDPRSAQGMSAVARPYTWFETSPTPAKSVLAATSAGCIVVTLALAFRQRRTGPTAAVSTRRRTFLDRRTALDASVAAVLAIWLFVGPATVDDGFAMMTVRNYAATGDIGNYYRWFNASEAPFTLVQQLMRVPAGFGLSMPLLRLPSVVVGLATWLLLHRAVLPLLIPQSQRFRGRIGLLAVLFFLACWLPYNMGVRPEPYVALGTLATFACLLRGTDPGAARPLAWLTTATLSAGLTLTVTPAGVAALLILGAFTLRCWPIIHAGTGNRLVTATRCVSLLCAGSAGGVATFADNSLHGVRTATRLHDIIGPSLSWYQEPRRYASLFSTTYAGTATKRVAVLLVLTALAVAVVCALRADHVTRRTPGLVPLLLSTASLFAAMCLAPSKWTHHFGSLAGLGPALLLAVVVLLVRLAHCGHVRAEDRWIGLCTAAAVALAAGLSFAGPNQWLVFNHAGLHWTDTPVRPAGLALDSPLLWLAAMGCIGLLAAAARRHGRARPAFSLLPAAGLSGMALVSTVLLIGSFTLAPFTSPSAFTLARFSYSSVTESGCGLLDAVEALPVARGGILRRSDGHDVRSLPRAEGIGPAPQFPEPYLWVSAPPGHQAGVSETSSYTSPWFTVPRLGRDQTVTVWVAGRPEQGNTLSLQFADEEVIVGTRVLRDPEPDVRPYADPRHGRPRGWRKFREWRLLTVPAAAVPSDARRVRIRAVDATTDPQGWLAVSAPSIRDTVPLRVFLRDIHPLYVDWHFAFLTPCRSDYPRVGDGTAQSMAASIEEFPSGMAHHSAPGGVFHGVSQLSTRTEVPTRAIGSPGLIWGHLYLHSYGIQQDAYDVTTWRVPQSGITGQGPYFFDK</sequence>
<reference evidence="15 16" key="1">
    <citation type="submission" date="2020-07" db="EMBL/GenBank/DDBJ databases">
        <title>Streptomyces isolated from Indian soil.</title>
        <authorList>
            <person name="Mandal S."/>
            <person name="Maiti P.K."/>
        </authorList>
    </citation>
    <scope>NUCLEOTIDE SEQUENCE [LARGE SCALE GENOMIC DNA]</scope>
    <source>
        <strain evidence="15 16">PSKA54</strain>
    </source>
</reference>
<evidence type="ECO:0000313" key="15">
    <source>
        <dbReference type="EMBL" id="MBA4860327.1"/>
    </source>
</evidence>
<keyword evidence="4" id="KW-1003">Cell membrane</keyword>
<comment type="caution">
    <text evidence="15">The sequence shown here is derived from an EMBL/GenBank/DDBJ whole genome shotgun (WGS) entry which is preliminary data.</text>
</comment>
<name>A0A7W2HDZ5_9ACTN</name>
<feature type="transmembrane region" description="Helical" evidence="11">
    <location>
        <begin position="633"/>
        <end position="657"/>
    </location>
</feature>
<dbReference type="Pfam" id="PF04602">
    <property type="entry name" value="Arabinose_trans"/>
    <property type="match status" value="1"/>
</dbReference>
<dbReference type="InterPro" id="IPR032731">
    <property type="entry name" value="Arabino_trans_C"/>
</dbReference>
<evidence type="ECO:0000256" key="4">
    <source>
        <dbReference type="ARBA" id="ARBA00022475"/>
    </source>
</evidence>
<organism evidence="15 16">
    <name type="scientific">Streptomyces himalayensis subsp. aureolus</name>
    <dbReference type="NCBI Taxonomy" id="2758039"/>
    <lineage>
        <taxon>Bacteria</taxon>
        <taxon>Bacillati</taxon>
        <taxon>Actinomycetota</taxon>
        <taxon>Actinomycetes</taxon>
        <taxon>Kitasatosporales</taxon>
        <taxon>Streptomycetaceae</taxon>
        <taxon>Streptomyces</taxon>
        <taxon>Streptomyces himalayensis</taxon>
    </lineage>
</organism>
<keyword evidence="6 15" id="KW-0808">Transferase</keyword>
<gene>
    <name evidence="15" type="ORF">H1V43_02790</name>
</gene>
<dbReference type="InterPro" id="IPR007680">
    <property type="entry name" value="Arabino_trans_central"/>
</dbReference>
<keyword evidence="8 11" id="KW-1133">Transmembrane helix</keyword>
<accession>A0A7W2HDZ5</accession>
<dbReference type="Gene3D" id="3.40.190.160">
    <property type="match status" value="1"/>
</dbReference>
<evidence type="ECO:0000256" key="3">
    <source>
        <dbReference type="ARBA" id="ARBA00008195"/>
    </source>
</evidence>
<evidence type="ECO:0000256" key="5">
    <source>
        <dbReference type="ARBA" id="ARBA00022676"/>
    </source>
</evidence>
<protein>
    <submittedName>
        <fullName evidence="15">Arabinosyltransferase domain-containing protein</fullName>
    </submittedName>
</protein>
<evidence type="ECO:0000259" key="14">
    <source>
        <dbReference type="Pfam" id="PF17689"/>
    </source>
</evidence>
<proteinExistence type="inferred from homology"/>
<feature type="transmembrane region" description="Helical" evidence="11">
    <location>
        <begin position="305"/>
        <end position="322"/>
    </location>
</feature>
<feature type="domain" description="Arabinofuranosyltransferase central" evidence="12">
    <location>
        <begin position="153"/>
        <end position="611"/>
    </location>
</feature>
<dbReference type="Pfam" id="PF17689">
    <property type="entry name" value="Arabino_trans_N"/>
    <property type="match status" value="1"/>
</dbReference>
<evidence type="ECO:0000256" key="11">
    <source>
        <dbReference type="SAM" id="Phobius"/>
    </source>
</evidence>
<dbReference type="Pfam" id="PF14896">
    <property type="entry name" value="Arabino_trans_C"/>
    <property type="match status" value="1"/>
</dbReference>
<keyword evidence="7 11" id="KW-0812">Transmembrane</keyword>
<evidence type="ECO:0000259" key="13">
    <source>
        <dbReference type="Pfam" id="PF14896"/>
    </source>
</evidence>